<accession>A0A8D8C425</accession>
<reference evidence="1" key="1">
    <citation type="submission" date="2021-05" db="EMBL/GenBank/DDBJ databases">
        <authorList>
            <person name="Alioto T."/>
            <person name="Alioto T."/>
            <person name="Gomez Garrido J."/>
        </authorList>
    </citation>
    <scope>NUCLEOTIDE SEQUENCE</scope>
</reference>
<dbReference type="EMBL" id="HBUE01104458">
    <property type="protein sequence ID" value="CAG6486527.1"/>
    <property type="molecule type" value="Transcribed_RNA"/>
</dbReference>
<name>A0A8D8C425_CULPI</name>
<evidence type="ECO:0000313" key="1">
    <source>
        <dbReference type="EMBL" id="CAG6486527.1"/>
    </source>
</evidence>
<dbReference type="AlphaFoldDB" id="A0A8D8C425"/>
<proteinExistence type="predicted"/>
<organism evidence="1">
    <name type="scientific">Culex pipiens</name>
    <name type="common">House mosquito</name>
    <dbReference type="NCBI Taxonomy" id="7175"/>
    <lineage>
        <taxon>Eukaryota</taxon>
        <taxon>Metazoa</taxon>
        <taxon>Ecdysozoa</taxon>
        <taxon>Arthropoda</taxon>
        <taxon>Hexapoda</taxon>
        <taxon>Insecta</taxon>
        <taxon>Pterygota</taxon>
        <taxon>Neoptera</taxon>
        <taxon>Endopterygota</taxon>
        <taxon>Diptera</taxon>
        <taxon>Nematocera</taxon>
        <taxon>Culicoidea</taxon>
        <taxon>Culicidae</taxon>
        <taxon>Culicinae</taxon>
        <taxon>Culicini</taxon>
        <taxon>Culex</taxon>
        <taxon>Culex</taxon>
    </lineage>
</organism>
<protein>
    <submittedName>
        <fullName evidence="1">(northern house mosquito) hypothetical protein</fullName>
    </submittedName>
</protein>
<sequence length="140" mass="16344">MYSFCTEFPIKEVPSVADILRAKPVIAAKVLNAERRCSFFEWLCHAHVDVSTNWVIVDILDSLQRAGSFKDITLWHAVFHYWCHKSTDASSVMVIFDLAIYFCCVFAEYNYFREVIPIQKLNQLVDQQFSFFEALSFLLQ</sequence>